<dbReference type="Gene3D" id="3.30.450.40">
    <property type="match status" value="1"/>
</dbReference>
<dbReference type="SUPFAM" id="SSF55781">
    <property type="entry name" value="GAF domain-like"/>
    <property type="match status" value="1"/>
</dbReference>
<sequence>MGLPTMHEEPAGRRSGQGEALRGETERARALAEAGRRLAAPGDTSAKLWETARLAARTVPGCDHAGITLVRRGSGLATPVYTGPTALAADQLQYDLDEGPCVEVAREGVRWRRLVDTASDTTWPRFARGVRDLGWAASSPVRCTRPRG</sequence>
<evidence type="ECO:0000313" key="3">
    <source>
        <dbReference type="Proteomes" id="UP000575985"/>
    </source>
</evidence>
<proteinExistence type="predicted"/>
<feature type="compositionally biased region" description="Basic and acidic residues" evidence="1">
    <location>
        <begin position="21"/>
        <end position="36"/>
    </location>
</feature>
<comment type="caution">
    <text evidence="2">The sequence shown here is derived from an EMBL/GenBank/DDBJ whole genome shotgun (WGS) entry which is preliminary data.</text>
</comment>
<dbReference type="InterPro" id="IPR029016">
    <property type="entry name" value="GAF-like_dom_sf"/>
</dbReference>
<reference evidence="2 3" key="1">
    <citation type="submission" date="2020-07" db="EMBL/GenBank/DDBJ databases">
        <title>Sequencing the genomes of 1000 actinobacteria strains.</title>
        <authorList>
            <person name="Klenk H.-P."/>
        </authorList>
    </citation>
    <scope>NUCLEOTIDE SEQUENCE [LARGE SCALE GENOMIC DNA]</scope>
    <source>
        <strain evidence="2 3">DSM 45927</strain>
    </source>
</reference>
<name>A0A853BV46_9ACTN</name>
<dbReference type="AlphaFoldDB" id="A0A853BV46"/>
<organism evidence="2 3">
    <name type="scientific">Streptomonospora nanhaiensis</name>
    <dbReference type="NCBI Taxonomy" id="1323731"/>
    <lineage>
        <taxon>Bacteria</taxon>
        <taxon>Bacillati</taxon>
        <taxon>Actinomycetota</taxon>
        <taxon>Actinomycetes</taxon>
        <taxon>Streptosporangiales</taxon>
        <taxon>Nocardiopsidaceae</taxon>
        <taxon>Streptomonospora</taxon>
    </lineage>
</organism>
<gene>
    <name evidence="2" type="ORF">HNR12_005240</name>
</gene>
<feature type="region of interest" description="Disordered" evidence="1">
    <location>
        <begin position="1"/>
        <end position="37"/>
    </location>
</feature>
<dbReference type="RefSeq" id="WP_179770018.1">
    <property type="nucleotide sequence ID" value="NZ_JACCFO010000001.1"/>
</dbReference>
<evidence type="ECO:0000313" key="2">
    <source>
        <dbReference type="EMBL" id="NYI98963.1"/>
    </source>
</evidence>
<keyword evidence="3" id="KW-1185">Reference proteome</keyword>
<accession>A0A853BV46</accession>
<protein>
    <submittedName>
        <fullName evidence="2">Uncharacterized protein</fullName>
    </submittedName>
</protein>
<feature type="compositionally biased region" description="Basic and acidic residues" evidence="1">
    <location>
        <begin position="1"/>
        <end position="12"/>
    </location>
</feature>
<dbReference type="EMBL" id="JACCFO010000001">
    <property type="protein sequence ID" value="NYI98963.1"/>
    <property type="molecule type" value="Genomic_DNA"/>
</dbReference>
<dbReference type="Proteomes" id="UP000575985">
    <property type="component" value="Unassembled WGS sequence"/>
</dbReference>
<evidence type="ECO:0000256" key="1">
    <source>
        <dbReference type="SAM" id="MobiDB-lite"/>
    </source>
</evidence>